<dbReference type="Gene3D" id="3.40.50.2300">
    <property type="match status" value="1"/>
</dbReference>
<dbReference type="InterPro" id="IPR001789">
    <property type="entry name" value="Sig_transdc_resp-reg_receiver"/>
</dbReference>
<sequence>MMSDTPKPMSVLIVEDESLIAINLEMILEDLGYAVIGPVMTLRDLDKMLSGDFRADAAILDVNIAGERIFPYARRLDQLGIPLVFASGYGASGLSDDLAHHPVVAKPYTEQDIAGMLGRICPA</sequence>
<dbReference type="EMBL" id="LQZT01000005">
    <property type="protein sequence ID" value="OCW58616.1"/>
    <property type="molecule type" value="Genomic_DNA"/>
</dbReference>
<protein>
    <recommendedName>
        <fullName evidence="2">Response regulatory domain-containing protein</fullName>
    </recommendedName>
</protein>
<dbReference type="STRING" id="1480615.AWJ14_05610"/>
<keyword evidence="4" id="KW-1185">Reference proteome</keyword>
<comment type="caution">
    <text evidence="3">The sequence shown here is derived from an EMBL/GenBank/DDBJ whole genome shotgun (WGS) entry which is preliminary data.</text>
</comment>
<evidence type="ECO:0000256" key="1">
    <source>
        <dbReference type="PROSITE-ProRule" id="PRU00169"/>
    </source>
</evidence>
<dbReference type="RefSeq" id="WP_083220067.1">
    <property type="nucleotide sequence ID" value="NZ_LQZT01000005.1"/>
</dbReference>
<feature type="modified residue" description="4-aspartylphosphate" evidence="1">
    <location>
        <position position="61"/>
    </location>
</feature>
<dbReference type="PROSITE" id="PS50110">
    <property type="entry name" value="RESPONSE_REGULATORY"/>
    <property type="match status" value="1"/>
</dbReference>
<dbReference type="InterPro" id="IPR011006">
    <property type="entry name" value="CheY-like_superfamily"/>
</dbReference>
<dbReference type="AlphaFoldDB" id="A0A1C1YYX9"/>
<proteinExistence type="predicted"/>
<dbReference type="GO" id="GO:0000160">
    <property type="term" value="P:phosphorelay signal transduction system"/>
    <property type="evidence" value="ECO:0007669"/>
    <property type="project" value="InterPro"/>
</dbReference>
<organism evidence="3 4">
    <name type="scientific">Hoeflea olei</name>
    <dbReference type="NCBI Taxonomy" id="1480615"/>
    <lineage>
        <taxon>Bacteria</taxon>
        <taxon>Pseudomonadati</taxon>
        <taxon>Pseudomonadota</taxon>
        <taxon>Alphaproteobacteria</taxon>
        <taxon>Hyphomicrobiales</taxon>
        <taxon>Rhizobiaceae</taxon>
        <taxon>Hoeflea</taxon>
    </lineage>
</organism>
<gene>
    <name evidence="3" type="ORF">AWJ14_05610</name>
</gene>
<dbReference type="SUPFAM" id="SSF52172">
    <property type="entry name" value="CheY-like"/>
    <property type="match status" value="1"/>
</dbReference>
<feature type="domain" description="Response regulatory" evidence="2">
    <location>
        <begin position="10"/>
        <end position="121"/>
    </location>
</feature>
<reference evidence="3 4" key="1">
    <citation type="submission" date="2015-12" db="EMBL/GenBank/DDBJ databases">
        <authorList>
            <person name="Shamseldin A."/>
            <person name="Moawad H."/>
            <person name="Abd El-Rahim W.M."/>
            <person name="Sadowsky M.J."/>
        </authorList>
    </citation>
    <scope>NUCLEOTIDE SEQUENCE [LARGE SCALE GENOMIC DNA]</scope>
    <source>
        <strain evidence="3 4">JC234</strain>
    </source>
</reference>
<evidence type="ECO:0000313" key="4">
    <source>
        <dbReference type="Proteomes" id="UP000094795"/>
    </source>
</evidence>
<dbReference type="Proteomes" id="UP000094795">
    <property type="component" value="Unassembled WGS sequence"/>
</dbReference>
<evidence type="ECO:0000259" key="2">
    <source>
        <dbReference type="PROSITE" id="PS50110"/>
    </source>
</evidence>
<keyword evidence="1" id="KW-0597">Phosphoprotein</keyword>
<evidence type="ECO:0000313" key="3">
    <source>
        <dbReference type="EMBL" id="OCW58616.1"/>
    </source>
</evidence>
<name>A0A1C1YYX9_9HYPH</name>
<accession>A0A1C1YYX9</accession>